<proteinExistence type="predicted"/>
<feature type="domain" description="DUF7907" evidence="2">
    <location>
        <begin position="24"/>
        <end position="177"/>
    </location>
</feature>
<evidence type="ECO:0000313" key="3">
    <source>
        <dbReference type="EMBL" id="RYO91868.1"/>
    </source>
</evidence>
<sequence length="201" mass="21982">MQRIIAASAALLGLVLAAPCQPKSKGFNLRVKVTHPAQDLTPSVEGLYLSFQRVQQGINIAVANDYPTTYYVNQTEGGNTINHDVAPLYPVGIYVQGPDETDARYPEEHNVAVNLNDVTHGLDAYPSLSGPAAGTYLVCRREFIFPSGPEELLMPRFLYDGEMLSEDCTPVAFVPECAILANLPNGTRWNHDFVAQTSCVR</sequence>
<keyword evidence="4" id="KW-1185">Reference proteome</keyword>
<keyword evidence="1" id="KW-0732">Signal</keyword>
<dbReference type="Proteomes" id="UP000294003">
    <property type="component" value="Unassembled WGS sequence"/>
</dbReference>
<dbReference type="EMBL" id="QJNS01000035">
    <property type="protein sequence ID" value="RYO91868.1"/>
    <property type="molecule type" value="Genomic_DNA"/>
</dbReference>
<evidence type="ECO:0000259" key="2">
    <source>
        <dbReference type="Pfam" id="PF25484"/>
    </source>
</evidence>
<protein>
    <recommendedName>
        <fullName evidence="2">DUF7907 domain-containing protein</fullName>
    </recommendedName>
</protein>
<evidence type="ECO:0000256" key="1">
    <source>
        <dbReference type="SAM" id="SignalP"/>
    </source>
</evidence>
<feature type="signal peptide" evidence="1">
    <location>
        <begin position="1"/>
        <end position="17"/>
    </location>
</feature>
<accession>A0ABY0HG77</accession>
<feature type="chain" id="PRO_5045777711" description="DUF7907 domain-containing protein" evidence="1">
    <location>
        <begin position="18"/>
        <end position="201"/>
    </location>
</feature>
<dbReference type="InterPro" id="IPR057229">
    <property type="entry name" value="DUF7907"/>
</dbReference>
<reference evidence="3 4" key="1">
    <citation type="submission" date="2018-06" db="EMBL/GenBank/DDBJ databases">
        <title>Complete Genomes of Monosporascus.</title>
        <authorList>
            <person name="Robinson A.J."/>
            <person name="Natvig D.O."/>
        </authorList>
    </citation>
    <scope>NUCLEOTIDE SEQUENCE [LARGE SCALE GENOMIC DNA]</scope>
    <source>
        <strain evidence="3 4">CBS 609.92</strain>
    </source>
</reference>
<evidence type="ECO:0000313" key="4">
    <source>
        <dbReference type="Proteomes" id="UP000294003"/>
    </source>
</evidence>
<organism evidence="3 4">
    <name type="scientific">Monosporascus cannonballus</name>
    <dbReference type="NCBI Taxonomy" id="155416"/>
    <lineage>
        <taxon>Eukaryota</taxon>
        <taxon>Fungi</taxon>
        <taxon>Dikarya</taxon>
        <taxon>Ascomycota</taxon>
        <taxon>Pezizomycotina</taxon>
        <taxon>Sordariomycetes</taxon>
        <taxon>Xylariomycetidae</taxon>
        <taxon>Xylariales</taxon>
        <taxon>Xylariales incertae sedis</taxon>
        <taxon>Monosporascus</taxon>
    </lineage>
</organism>
<name>A0ABY0HG77_9PEZI</name>
<comment type="caution">
    <text evidence="3">The sequence shown here is derived from an EMBL/GenBank/DDBJ whole genome shotgun (WGS) entry which is preliminary data.</text>
</comment>
<gene>
    <name evidence="3" type="ORF">DL762_001948</name>
</gene>
<dbReference type="Pfam" id="PF25484">
    <property type="entry name" value="DUF7907"/>
    <property type="match status" value="1"/>
</dbReference>